<evidence type="ECO:0000256" key="1">
    <source>
        <dbReference type="SAM" id="Phobius"/>
    </source>
</evidence>
<feature type="transmembrane region" description="Helical" evidence="1">
    <location>
        <begin position="60"/>
        <end position="80"/>
    </location>
</feature>
<keyword evidence="1" id="KW-0472">Membrane</keyword>
<feature type="domain" description="VTT" evidence="2">
    <location>
        <begin position="70"/>
        <end position="176"/>
    </location>
</feature>
<reference evidence="4" key="1">
    <citation type="submission" date="2016-10" db="EMBL/GenBank/DDBJ databases">
        <authorList>
            <person name="Varghese N."/>
            <person name="Submissions S."/>
        </authorList>
    </citation>
    <scope>NUCLEOTIDE SEQUENCE [LARGE SCALE GENOMIC DNA]</scope>
    <source>
        <strain evidence="4">CGMCC 1.10121</strain>
    </source>
</reference>
<keyword evidence="1" id="KW-0812">Transmembrane</keyword>
<evidence type="ECO:0000259" key="2">
    <source>
        <dbReference type="Pfam" id="PF09335"/>
    </source>
</evidence>
<feature type="transmembrane region" description="Helical" evidence="1">
    <location>
        <begin position="28"/>
        <end position="48"/>
    </location>
</feature>
<dbReference type="AlphaFoldDB" id="A0A1H8PMR9"/>
<evidence type="ECO:0000313" key="4">
    <source>
        <dbReference type="Proteomes" id="UP000199126"/>
    </source>
</evidence>
<dbReference type="Pfam" id="PF09335">
    <property type="entry name" value="VTT_dom"/>
    <property type="match status" value="1"/>
</dbReference>
<name>A0A1H8PMR9_9EURY</name>
<keyword evidence="4" id="KW-1185">Reference proteome</keyword>
<dbReference type="EMBL" id="FODV01000002">
    <property type="protein sequence ID" value="SEO43309.1"/>
    <property type="molecule type" value="Genomic_DNA"/>
</dbReference>
<dbReference type="Proteomes" id="UP000199126">
    <property type="component" value="Unassembled WGS sequence"/>
</dbReference>
<accession>A0A1H8PMR9</accession>
<sequence length="186" mass="19879">MSLGLSLLDFAAVGGVDFAWLEHLVERATGWGGLVIIWIYSFLIAFALPGVSEVVLAAPLNLGLSGAATTTLIIFVSAFGKAAGSVFAFHIGQEAKESGRIIGFLRRSRFDIVEWSERQTVKIAQKWGYAGLALALCVPGFPDTISIYAFSVLEEDYVKFALATFVGSAGRLVLWLAGAEAVLSVF</sequence>
<dbReference type="InterPro" id="IPR032816">
    <property type="entry name" value="VTT_dom"/>
</dbReference>
<gene>
    <name evidence="3" type="ORF">SAMN04487948_102400</name>
</gene>
<feature type="transmembrane region" description="Helical" evidence="1">
    <location>
        <begin position="157"/>
        <end position="177"/>
    </location>
</feature>
<feature type="transmembrane region" description="Helical" evidence="1">
    <location>
        <begin position="127"/>
        <end position="150"/>
    </location>
</feature>
<proteinExistence type="predicted"/>
<organism evidence="3 4">
    <name type="scientific">Halogranum amylolyticum</name>
    <dbReference type="NCBI Taxonomy" id="660520"/>
    <lineage>
        <taxon>Archaea</taxon>
        <taxon>Methanobacteriati</taxon>
        <taxon>Methanobacteriota</taxon>
        <taxon>Stenosarchaea group</taxon>
        <taxon>Halobacteria</taxon>
        <taxon>Halobacteriales</taxon>
        <taxon>Haloferacaceae</taxon>
    </lineage>
</organism>
<protein>
    <submittedName>
        <fullName evidence="3">SNARE associated Golgi protein</fullName>
    </submittedName>
</protein>
<evidence type="ECO:0000313" key="3">
    <source>
        <dbReference type="EMBL" id="SEO43309.1"/>
    </source>
</evidence>
<keyword evidence="1" id="KW-1133">Transmembrane helix</keyword>